<evidence type="ECO:0000313" key="6">
    <source>
        <dbReference type="EMBL" id="MFB9990430.1"/>
    </source>
</evidence>
<dbReference type="Pfam" id="PF21274">
    <property type="entry name" value="Rng_hyd_C"/>
    <property type="match status" value="1"/>
</dbReference>
<keyword evidence="6" id="KW-0503">Monooxygenase</keyword>
<keyword evidence="4" id="KW-0274">FAD</keyword>
<evidence type="ECO:0000256" key="1">
    <source>
        <dbReference type="ARBA" id="ARBA00001974"/>
    </source>
</evidence>
<evidence type="ECO:0000256" key="4">
    <source>
        <dbReference type="ARBA" id="ARBA00022827"/>
    </source>
</evidence>
<dbReference type="InterPro" id="IPR050641">
    <property type="entry name" value="RIFMO-like"/>
</dbReference>
<dbReference type="GO" id="GO:0004497">
    <property type="term" value="F:monooxygenase activity"/>
    <property type="evidence" value="ECO:0007669"/>
    <property type="project" value="UniProtKB-KW"/>
</dbReference>
<protein>
    <submittedName>
        <fullName evidence="6">FAD-dependent monooxygenase</fullName>
    </submittedName>
</protein>
<dbReference type="InterPro" id="IPR036249">
    <property type="entry name" value="Thioredoxin-like_sf"/>
</dbReference>
<dbReference type="PANTHER" id="PTHR43004">
    <property type="entry name" value="TRK SYSTEM POTASSIUM UPTAKE PROTEIN"/>
    <property type="match status" value="1"/>
</dbReference>
<organism evidence="6 7">
    <name type="scientific">Deinococcus oregonensis</name>
    <dbReference type="NCBI Taxonomy" id="1805970"/>
    <lineage>
        <taxon>Bacteria</taxon>
        <taxon>Thermotogati</taxon>
        <taxon>Deinococcota</taxon>
        <taxon>Deinococci</taxon>
        <taxon>Deinococcales</taxon>
        <taxon>Deinococcaceae</taxon>
        <taxon>Deinococcus</taxon>
    </lineage>
</organism>
<keyword evidence="6" id="KW-0560">Oxidoreductase</keyword>
<name>A0ABV6ASN0_9DEIO</name>
<comment type="caution">
    <text evidence="6">The sequence shown here is derived from an EMBL/GenBank/DDBJ whole genome shotgun (WGS) entry which is preliminary data.</text>
</comment>
<evidence type="ECO:0000313" key="7">
    <source>
        <dbReference type="Proteomes" id="UP001589733"/>
    </source>
</evidence>
<comment type="cofactor">
    <cofactor evidence="1">
        <name>FAD</name>
        <dbReference type="ChEBI" id="CHEBI:57692"/>
    </cofactor>
</comment>
<sequence>MNNTPNGRVEVLIVGAGPTGLLAATMLAHYGVPFRIIDQDPGPTRESRATIVHGRTLELLDKLGLSDSVLHNGQRVFRATLVRNQRILANFPISGAEDDPSPFSFAVMHEQWKTEELFNQTLEAIGGHVEWSTKFLSLASETTGNRVTINDADGNQETLFARYIIAADGGRSPIRRQLGIAFEGSTYEQIAFTGDVEMRTDLSRDSVNLLYFREGFVGFVPLKSESGHAYRLIGTLPDKLEADVRAGRKNEIDADDLNSIFKTQLNTSATLLKVHQLQLYRLHRRLVSTYQHHNVFLAGDAAHLHSPAGGQGMNTGIGDAFNLSWKLSMVINGWAHPNLLDSYEPERKYVAQTVLNGSDKGFALEASKHPVMQIFNNYILPPLLRVAHKIPYARRFNSRLFSQNWINYAKSPSVAAANGSRGLQPGARFPYIKLEAGEHQGRTTHELIRGLNHQLFVFSGSPESTAQIQSVLHTYALPIDVITIVPGCSSAYETCGVNEPTMFLIRPDGHVAFRGSANNLNALEIIRKLVTVAGQERLAS</sequence>
<dbReference type="SUPFAM" id="SSF52833">
    <property type="entry name" value="Thioredoxin-like"/>
    <property type="match status" value="1"/>
</dbReference>
<dbReference type="EMBL" id="JBHLYR010000002">
    <property type="protein sequence ID" value="MFB9990430.1"/>
    <property type="molecule type" value="Genomic_DNA"/>
</dbReference>
<comment type="similarity">
    <text evidence="2">Belongs to the PheA/TfdB FAD monooxygenase family.</text>
</comment>
<dbReference type="Gene3D" id="3.50.50.60">
    <property type="entry name" value="FAD/NAD(P)-binding domain"/>
    <property type="match status" value="1"/>
</dbReference>
<evidence type="ECO:0000256" key="3">
    <source>
        <dbReference type="ARBA" id="ARBA00022630"/>
    </source>
</evidence>
<dbReference type="PRINTS" id="PR00420">
    <property type="entry name" value="RNGMNOXGNASE"/>
</dbReference>
<feature type="domain" description="FAD-binding" evidence="5">
    <location>
        <begin position="8"/>
        <end position="356"/>
    </location>
</feature>
<proteinExistence type="inferred from homology"/>
<dbReference type="InterPro" id="IPR036188">
    <property type="entry name" value="FAD/NAD-bd_sf"/>
</dbReference>
<dbReference type="Pfam" id="PF01494">
    <property type="entry name" value="FAD_binding_3"/>
    <property type="match status" value="1"/>
</dbReference>
<evidence type="ECO:0000259" key="5">
    <source>
        <dbReference type="Pfam" id="PF01494"/>
    </source>
</evidence>
<accession>A0ABV6ASN0</accession>
<dbReference type="PANTHER" id="PTHR43004:SF19">
    <property type="entry name" value="BINDING MONOOXYGENASE, PUTATIVE (JCVI)-RELATED"/>
    <property type="match status" value="1"/>
</dbReference>
<keyword evidence="3" id="KW-0285">Flavoprotein</keyword>
<dbReference type="SUPFAM" id="SSF51905">
    <property type="entry name" value="FAD/NAD(P)-binding domain"/>
    <property type="match status" value="1"/>
</dbReference>
<reference evidence="6 7" key="1">
    <citation type="submission" date="2024-09" db="EMBL/GenBank/DDBJ databases">
        <authorList>
            <person name="Sun Q."/>
            <person name="Mori K."/>
        </authorList>
    </citation>
    <scope>NUCLEOTIDE SEQUENCE [LARGE SCALE GENOMIC DNA]</scope>
    <source>
        <strain evidence="6 7">JCM 13503</strain>
    </source>
</reference>
<dbReference type="Gene3D" id="3.30.70.2450">
    <property type="match status" value="1"/>
</dbReference>
<gene>
    <name evidence="6" type="ORF">ACFFLM_00265</name>
</gene>
<evidence type="ECO:0000256" key="2">
    <source>
        <dbReference type="ARBA" id="ARBA00007801"/>
    </source>
</evidence>
<dbReference type="InterPro" id="IPR002938">
    <property type="entry name" value="FAD-bd"/>
</dbReference>
<dbReference type="Proteomes" id="UP001589733">
    <property type="component" value="Unassembled WGS sequence"/>
</dbReference>
<dbReference type="Gene3D" id="3.40.30.120">
    <property type="match status" value="1"/>
</dbReference>
<keyword evidence="7" id="KW-1185">Reference proteome</keyword>
<dbReference type="RefSeq" id="WP_380004328.1">
    <property type="nucleotide sequence ID" value="NZ_JBHLYR010000002.1"/>
</dbReference>